<comment type="caution">
    <text evidence="1">The sequence shown here is derived from an EMBL/GenBank/DDBJ whole genome shotgun (WGS) entry which is preliminary data.</text>
</comment>
<dbReference type="Gene3D" id="3.40.630.30">
    <property type="match status" value="1"/>
</dbReference>
<accession>A0ABP6VD79</accession>
<keyword evidence="2" id="KW-1185">Reference proteome</keyword>
<dbReference type="Proteomes" id="UP001500689">
    <property type="component" value="Unassembled WGS sequence"/>
</dbReference>
<sequence>MFASAVHAYVRAQMGTAAVHIGPFLASFDSHDDGLFRNYAIPGEHTVPTAGDVAALVRAFRERNRVPRLEYLPALQHGLEHVLTEAGFTVERHLPVMVCPTLPGPAEDPAGVEILLARSDRHLWQAAAAQNAAYGQAETTVHDKDRLRATLDRGGLVALALDRHTGAGVGAGLCAPPHHGVSELAAIGVRTTHRRRGIAAALTVLLTRSGPAAGITTPFLTPAGEAEERIYRSVGYRAAAQMIHISLPPDRGTLEP</sequence>
<dbReference type="RefSeq" id="WP_344856190.1">
    <property type="nucleotide sequence ID" value="NZ_BAAAZN010000002.1"/>
</dbReference>
<reference evidence="2" key="1">
    <citation type="journal article" date="2019" name="Int. J. Syst. Evol. Microbiol.">
        <title>The Global Catalogue of Microorganisms (GCM) 10K type strain sequencing project: providing services to taxonomists for standard genome sequencing and annotation.</title>
        <authorList>
            <consortium name="The Broad Institute Genomics Platform"/>
            <consortium name="The Broad Institute Genome Sequencing Center for Infectious Disease"/>
            <person name="Wu L."/>
            <person name="Ma J."/>
        </authorList>
    </citation>
    <scope>NUCLEOTIDE SEQUENCE [LARGE SCALE GENOMIC DNA]</scope>
    <source>
        <strain evidence="2">JCM 16898</strain>
    </source>
</reference>
<evidence type="ECO:0000313" key="1">
    <source>
        <dbReference type="EMBL" id="GAA3530803.1"/>
    </source>
</evidence>
<dbReference type="EMBL" id="BAAAZN010000002">
    <property type="protein sequence ID" value="GAA3530803.1"/>
    <property type="molecule type" value="Genomic_DNA"/>
</dbReference>
<dbReference type="SUPFAM" id="SSF55729">
    <property type="entry name" value="Acyl-CoA N-acyltransferases (Nat)"/>
    <property type="match status" value="1"/>
</dbReference>
<protein>
    <submittedName>
        <fullName evidence="1">GNAT family N-acetyltransferase</fullName>
    </submittedName>
</protein>
<gene>
    <name evidence="1" type="ORF">GCM10022222_12280</name>
</gene>
<evidence type="ECO:0000313" key="2">
    <source>
        <dbReference type="Proteomes" id="UP001500689"/>
    </source>
</evidence>
<organism evidence="1 2">
    <name type="scientific">Amycolatopsis ultiminotia</name>
    <dbReference type="NCBI Taxonomy" id="543629"/>
    <lineage>
        <taxon>Bacteria</taxon>
        <taxon>Bacillati</taxon>
        <taxon>Actinomycetota</taxon>
        <taxon>Actinomycetes</taxon>
        <taxon>Pseudonocardiales</taxon>
        <taxon>Pseudonocardiaceae</taxon>
        <taxon>Amycolatopsis</taxon>
    </lineage>
</organism>
<proteinExistence type="predicted"/>
<name>A0ABP6VD79_9PSEU</name>
<dbReference type="InterPro" id="IPR016181">
    <property type="entry name" value="Acyl_CoA_acyltransferase"/>
</dbReference>